<evidence type="ECO:0000313" key="4">
    <source>
        <dbReference type="EMBL" id="CAI4059347.1"/>
    </source>
</evidence>
<sequence>MLRSVKSMNYYRSYAGAMALFRGRAPCMAVRNITTERIPSPPKLPREEQEEFEKLQRIASSQEAIDQYNVLVAGDHTKESLNSPLLTKNDIGSFSPEFSKTIPEFEGDVNPKTGEIGGPKQDPLRHGDYSFNGRVTDF</sequence>
<evidence type="ECO:0000256" key="3">
    <source>
        <dbReference type="SAM" id="MobiDB-lite"/>
    </source>
</evidence>
<dbReference type="AlphaFoldDB" id="A0AA35JER9"/>
<reference evidence="4" key="1">
    <citation type="submission" date="2022-10" db="EMBL/GenBank/DDBJ databases">
        <authorList>
            <person name="Byrne P K."/>
        </authorList>
    </citation>
    <scope>NUCLEOTIDE SEQUENCE</scope>
    <source>
        <strain evidence="4">CBS7001</strain>
    </source>
</reference>
<dbReference type="GO" id="GO:0005739">
    <property type="term" value="C:mitochondrion"/>
    <property type="evidence" value="ECO:0007669"/>
    <property type="project" value="TreeGrafter"/>
</dbReference>
<dbReference type="EMBL" id="OX365915">
    <property type="protein sequence ID" value="CAI4059347.1"/>
    <property type="molecule type" value="Genomic_DNA"/>
</dbReference>
<evidence type="ECO:0000313" key="5">
    <source>
        <dbReference type="Proteomes" id="UP001162090"/>
    </source>
</evidence>
<feature type="region of interest" description="Disordered" evidence="3">
    <location>
        <begin position="103"/>
        <end position="138"/>
    </location>
</feature>
<dbReference type="PANTHER" id="PTHR28524:SF3">
    <property type="entry name" value="SUCCINATE DEHYDROGENASE ASSEMBLY FACTOR 4, MITOCHONDRIAL"/>
    <property type="match status" value="1"/>
</dbReference>
<proteinExistence type="inferred from homology"/>
<gene>
    <name evidence="4" type="primary">SUVC04G4820</name>
    <name evidence="4" type="ORF">SUVC_04G4820</name>
</gene>
<evidence type="ECO:0000256" key="1">
    <source>
        <dbReference type="ARBA" id="ARBA00005701"/>
    </source>
</evidence>
<organism evidence="4 5">
    <name type="scientific">Saccharomyces uvarum</name>
    <name type="common">Yeast</name>
    <name type="synonym">Saccharomyces bayanus var. uvarum</name>
    <dbReference type="NCBI Taxonomy" id="230603"/>
    <lineage>
        <taxon>Eukaryota</taxon>
        <taxon>Fungi</taxon>
        <taxon>Dikarya</taxon>
        <taxon>Ascomycota</taxon>
        <taxon>Saccharomycotina</taxon>
        <taxon>Saccharomycetes</taxon>
        <taxon>Saccharomycetales</taxon>
        <taxon>Saccharomycetaceae</taxon>
        <taxon>Saccharomyces</taxon>
    </lineage>
</organism>
<evidence type="ECO:0000256" key="2">
    <source>
        <dbReference type="ARBA" id="ARBA00022170"/>
    </source>
</evidence>
<dbReference type="InterPro" id="IPR012875">
    <property type="entry name" value="SDHF4"/>
</dbReference>
<dbReference type="Proteomes" id="UP001162090">
    <property type="component" value="Chromosome 4"/>
</dbReference>
<accession>A0AA35JER9</accession>
<comment type="similarity">
    <text evidence="1">Belongs to the SDHAF4 family.</text>
</comment>
<dbReference type="PANTHER" id="PTHR28524">
    <property type="entry name" value="SUCCINATE DEHYDROGENASE ASSEMBLY FACTOR 4, MITOCHONDRIAL"/>
    <property type="match status" value="1"/>
</dbReference>
<dbReference type="GO" id="GO:0034553">
    <property type="term" value="P:mitochondrial respiratory chain complex II assembly"/>
    <property type="evidence" value="ECO:0007669"/>
    <property type="project" value="TreeGrafter"/>
</dbReference>
<protein>
    <recommendedName>
        <fullName evidence="2">Succinate dehydrogenase assembly factor 4, mitochondrial</fullName>
    </recommendedName>
</protein>
<name>A0AA35JER9_SACUV</name>
<dbReference type="Pfam" id="PF07896">
    <property type="entry name" value="DUF1674"/>
    <property type="match status" value="1"/>
</dbReference>